<dbReference type="GO" id="GO:0005829">
    <property type="term" value="C:cytosol"/>
    <property type="evidence" value="ECO:0007669"/>
    <property type="project" value="TreeGrafter"/>
</dbReference>
<dbReference type="PANTHER" id="PTHR14445">
    <property type="entry name" value="GRB10 INTERACTING GYF PROTEIN"/>
    <property type="match status" value="1"/>
</dbReference>
<feature type="non-terminal residue" evidence="1">
    <location>
        <position position="62"/>
    </location>
</feature>
<dbReference type="EMBL" id="NDHI03003487">
    <property type="protein sequence ID" value="PNJ35117.1"/>
    <property type="molecule type" value="Genomic_DNA"/>
</dbReference>
<comment type="caution">
    <text evidence="1">The sequence shown here is derived from an EMBL/GenBank/DDBJ whole genome shotgun (WGS) entry which is preliminary data.</text>
</comment>
<gene>
    <name evidence="1" type="ORF">CR201_G0033175</name>
</gene>
<dbReference type="PANTHER" id="PTHR14445:SF38">
    <property type="entry name" value="GRB10-INTERACTING GYF PROTEIN 2"/>
    <property type="match status" value="1"/>
</dbReference>
<reference evidence="1" key="1">
    <citation type="submission" date="2017-12" db="EMBL/GenBank/DDBJ databases">
        <title>High-resolution comparative analysis of great ape genomes.</title>
        <authorList>
            <person name="Pollen A."/>
            <person name="Hastie A."/>
            <person name="Hormozdiari F."/>
            <person name="Dougherty M."/>
            <person name="Liu R."/>
            <person name="Chaisson M."/>
            <person name="Hoppe E."/>
            <person name="Hill C."/>
            <person name="Pang A."/>
            <person name="Hillier L."/>
            <person name="Baker C."/>
            <person name="Armstrong J."/>
            <person name="Shendure J."/>
            <person name="Paten B."/>
            <person name="Wilson R."/>
            <person name="Chao H."/>
            <person name="Schneider V."/>
            <person name="Ventura M."/>
            <person name="Kronenberg Z."/>
            <person name="Murali S."/>
            <person name="Gordon D."/>
            <person name="Cantsilieris S."/>
            <person name="Munson K."/>
            <person name="Nelson B."/>
            <person name="Raja A."/>
            <person name="Underwood J."/>
            <person name="Diekhans M."/>
            <person name="Fiddes I."/>
            <person name="Haussler D."/>
            <person name="Eichler E."/>
        </authorList>
    </citation>
    <scope>NUCLEOTIDE SEQUENCE [LARGE SCALE GENOMIC DNA]</scope>
    <source>
        <strain evidence="1">Susie</strain>
    </source>
</reference>
<name>A0A2J8TQ29_PONAB</name>
<sequence>MERRRRFEFDFRDRDDERGYRRVRSGSGSIDDDRDSLPEWCLEDAEEEMGTFDSSGAFLSLK</sequence>
<evidence type="ECO:0000313" key="1">
    <source>
        <dbReference type="EMBL" id="PNJ35117.1"/>
    </source>
</evidence>
<dbReference type="GO" id="GO:0048009">
    <property type="term" value="P:insulin-like growth factor receptor signaling pathway"/>
    <property type="evidence" value="ECO:0007669"/>
    <property type="project" value="TreeGrafter"/>
</dbReference>
<dbReference type="GO" id="GO:1990635">
    <property type="term" value="C:proximal dendrite"/>
    <property type="evidence" value="ECO:0007669"/>
    <property type="project" value="TreeGrafter"/>
</dbReference>
<proteinExistence type="predicted"/>
<accession>A0A2J8TQ29</accession>
<protein>
    <submittedName>
        <fullName evidence="1">GIGYF2 isoform 20</fullName>
    </submittedName>
</protein>
<dbReference type="InterPro" id="IPR051640">
    <property type="entry name" value="GRB10-interact_GYF"/>
</dbReference>
<dbReference type="GO" id="GO:0031982">
    <property type="term" value="C:vesicle"/>
    <property type="evidence" value="ECO:0007669"/>
    <property type="project" value="TreeGrafter"/>
</dbReference>
<dbReference type="GO" id="GO:0043204">
    <property type="term" value="C:perikaryon"/>
    <property type="evidence" value="ECO:0007669"/>
    <property type="project" value="TreeGrafter"/>
</dbReference>
<dbReference type="GO" id="GO:0016020">
    <property type="term" value="C:membrane"/>
    <property type="evidence" value="ECO:0007669"/>
    <property type="project" value="TreeGrafter"/>
</dbReference>
<dbReference type="AlphaFoldDB" id="A0A2J8TQ29"/>
<organism evidence="1">
    <name type="scientific">Pongo abelii</name>
    <name type="common">Sumatran orangutan</name>
    <name type="synonym">Pongo pygmaeus abelii</name>
    <dbReference type="NCBI Taxonomy" id="9601"/>
    <lineage>
        <taxon>Eukaryota</taxon>
        <taxon>Metazoa</taxon>
        <taxon>Chordata</taxon>
        <taxon>Craniata</taxon>
        <taxon>Vertebrata</taxon>
        <taxon>Euteleostomi</taxon>
        <taxon>Mammalia</taxon>
        <taxon>Eutheria</taxon>
        <taxon>Euarchontoglires</taxon>
        <taxon>Primates</taxon>
        <taxon>Haplorrhini</taxon>
        <taxon>Catarrhini</taxon>
        <taxon>Hominidae</taxon>
        <taxon>Pongo</taxon>
    </lineage>
</organism>